<dbReference type="Proteomes" id="UP000700212">
    <property type="component" value="Unassembled WGS sequence"/>
</dbReference>
<keyword evidence="2" id="KW-0238">DNA-binding</keyword>
<dbReference type="SUPFAM" id="SSF46785">
    <property type="entry name" value="Winged helix' DNA-binding domain"/>
    <property type="match status" value="1"/>
</dbReference>
<dbReference type="GO" id="GO:0003677">
    <property type="term" value="F:DNA binding"/>
    <property type="evidence" value="ECO:0007669"/>
    <property type="project" value="UniProtKB-KW"/>
</dbReference>
<feature type="domain" description="HTH arsR-type" evidence="4">
    <location>
        <begin position="1"/>
        <end position="87"/>
    </location>
</feature>
<evidence type="ECO:0000256" key="1">
    <source>
        <dbReference type="ARBA" id="ARBA00023015"/>
    </source>
</evidence>
<dbReference type="SMART" id="SM00418">
    <property type="entry name" value="HTH_ARSR"/>
    <property type="match status" value="1"/>
</dbReference>
<evidence type="ECO:0000259" key="4">
    <source>
        <dbReference type="PROSITE" id="PS50987"/>
    </source>
</evidence>
<name>A0A921T5K5_9BACL</name>
<evidence type="ECO:0000313" key="6">
    <source>
        <dbReference type="Proteomes" id="UP000700212"/>
    </source>
</evidence>
<dbReference type="EMBL" id="DYTV01000070">
    <property type="protein sequence ID" value="HJH11179.1"/>
    <property type="molecule type" value="Genomic_DNA"/>
</dbReference>
<dbReference type="AlphaFoldDB" id="A0A921T5K5"/>
<evidence type="ECO:0000256" key="3">
    <source>
        <dbReference type="ARBA" id="ARBA00023163"/>
    </source>
</evidence>
<dbReference type="Pfam" id="PF01022">
    <property type="entry name" value="HTH_5"/>
    <property type="match status" value="1"/>
</dbReference>
<dbReference type="InterPro" id="IPR001845">
    <property type="entry name" value="HTH_ArsR_DNA-bd_dom"/>
</dbReference>
<keyword evidence="1" id="KW-0805">Transcription regulation</keyword>
<dbReference type="PROSITE" id="PS50987">
    <property type="entry name" value="HTH_ARSR_2"/>
    <property type="match status" value="1"/>
</dbReference>
<dbReference type="NCBIfam" id="NF033788">
    <property type="entry name" value="HTH_metalloreg"/>
    <property type="match status" value="1"/>
</dbReference>
<dbReference type="InterPro" id="IPR051081">
    <property type="entry name" value="HTH_MetalResp_TranReg"/>
</dbReference>
<evidence type="ECO:0000256" key="2">
    <source>
        <dbReference type="ARBA" id="ARBA00023125"/>
    </source>
</evidence>
<dbReference type="PANTHER" id="PTHR33154">
    <property type="entry name" value="TRANSCRIPTIONAL REGULATOR, ARSR FAMILY"/>
    <property type="match status" value="1"/>
</dbReference>
<proteinExistence type="predicted"/>
<reference evidence="5" key="1">
    <citation type="journal article" date="2021" name="PeerJ">
        <title>Extensive microbial diversity within the chicken gut microbiome revealed by metagenomics and culture.</title>
        <authorList>
            <person name="Gilroy R."/>
            <person name="Ravi A."/>
            <person name="Getino M."/>
            <person name="Pursley I."/>
            <person name="Horton D.L."/>
            <person name="Alikhan N.F."/>
            <person name="Baker D."/>
            <person name="Gharbi K."/>
            <person name="Hall N."/>
            <person name="Watson M."/>
            <person name="Adriaenssens E.M."/>
            <person name="Foster-Nyarko E."/>
            <person name="Jarju S."/>
            <person name="Secka A."/>
            <person name="Antonio M."/>
            <person name="Oren A."/>
            <person name="Chaudhuri R.R."/>
            <person name="La Ragione R."/>
            <person name="Hildebrand F."/>
            <person name="Pallen M.J."/>
        </authorList>
    </citation>
    <scope>NUCLEOTIDE SEQUENCE</scope>
    <source>
        <strain evidence="5">CHK160-4876</strain>
    </source>
</reference>
<dbReference type="InterPro" id="IPR036390">
    <property type="entry name" value="WH_DNA-bd_sf"/>
</dbReference>
<reference evidence="5" key="2">
    <citation type="submission" date="2021-09" db="EMBL/GenBank/DDBJ databases">
        <authorList>
            <person name="Gilroy R."/>
        </authorList>
    </citation>
    <scope>NUCLEOTIDE SEQUENCE</scope>
    <source>
        <strain evidence="5">CHK160-4876</strain>
    </source>
</reference>
<organism evidence="5 6">
    <name type="scientific">Metalysinibacillus jejuensis</name>
    <dbReference type="NCBI Taxonomy" id="914327"/>
    <lineage>
        <taxon>Bacteria</taxon>
        <taxon>Bacillati</taxon>
        <taxon>Bacillota</taxon>
        <taxon>Bacilli</taxon>
        <taxon>Bacillales</taxon>
        <taxon>Caryophanaceae</taxon>
        <taxon>Metalysinibacillus</taxon>
    </lineage>
</organism>
<dbReference type="InterPro" id="IPR036388">
    <property type="entry name" value="WH-like_DNA-bd_sf"/>
</dbReference>
<dbReference type="CDD" id="cd00090">
    <property type="entry name" value="HTH_ARSR"/>
    <property type="match status" value="1"/>
</dbReference>
<accession>A0A921T5K5</accession>
<dbReference type="GO" id="GO:0003700">
    <property type="term" value="F:DNA-binding transcription factor activity"/>
    <property type="evidence" value="ECO:0007669"/>
    <property type="project" value="InterPro"/>
</dbReference>
<protein>
    <submittedName>
        <fullName evidence="5">Metalloregulator ArsR/SmtB family transcription factor</fullName>
    </submittedName>
</protein>
<dbReference type="InterPro" id="IPR011991">
    <property type="entry name" value="ArsR-like_HTH"/>
</dbReference>
<dbReference type="Gene3D" id="1.10.10.10">
    <property type="entry name" value="Winged helix-like DNA-binding domain superfamily/Winged helix DNA-binding domain"/>
    <property type="match status" value="1"/>
</dbReference>
<gene>
    <name evidence="5" type="ORF">K8V30_05705</name>
</gene>
<dbReference type="PRINTS" id="PR00778">
    <property type="entry name" value="HTHARSR"/>
</dbReference>
<keyword evidence="3" id="KW-0804">Transcription</keyword>
<dbReference type="PANTHER" id="PTHR33154:SF18">
    <property type="entry name" value="ARSENICAL RESISTANCE OPERON REPRESSOR"/>
    <property type="match status" value="1"/>
</dbReference>
<sequence length="95" mass="10525">MLSQQLKALADDNRLRILACLKQGECCVCDFIDVLNVSQPAVSQHLKKLKDVAIITERVAGKWKYYQIASPMSPIVASVMGELTPITFRKGTCTN</sequence>
<evidence type="ECO:0000313" key="5">
    <source>
        <dbReference type="EMBL" id="HJH11179.1"/>
    </source>
</evidence>
<comment type="caution">
    <text evidence="5">The sequence shown here is derived from an EMBL/GenBank/DDBJ whole genome shotgun (WGS) entry which is preliminary data.</text>
</comment>